<dbReference type="EMBL" id="JAAPAO010001308">
    <property type="protein sequence ID" value="KAF4650239.1"/>
    <property type="molecule type" value="Genomic_DNA"/>
</dbReference>
<comment type="caution">
    <text evidence="2">The sequence shown here is derived from an EMBL/GenBank/DDBJ whole genome shotgun (WGS) entry which is preliminary data.</text>
</comment>
<dbReference type="Proteomes" id="UP000591131">
    <property type="component" value="Unassembled WGS sequence"/>
</dbReference>
<evidence type="ECO:0000256" key="1">
    <source>
        <dbReference type="SAM" id="MobiDB-lite"/>
    </source>
</evidence>
<name>A0A7J6KUG7_PERCH</name>
<accession>A0A7J6KUG7</accession>
<evidence type="ECO:0000313" key="2">
    <source>
        <dbReference type="EMBL" id="KAF4650239.1"/>
    </source>
</evidence>
<evidence type="ECO:0000313" key="3">
    <source>
        <dbReference type="Proteomes" id="UP000591131"/>
    </source>
</evidence>
<feature type="region of interest" description="Disordered" evidence="1">
    <location>
        <begin position="1"/>
        <end position="22"/>
    </location>
</feature>
<dbReference type="OrthoDB" id="10484523at2759"/>
<dbReference type="PANTHER" id="PTHR33050:SF7">
    <property type="entry name" value="RIBONUCLEASE H"/>
    <property type="match status" value="1"/>
</dbReference>
<reference evidence="2 3" key="1">
    <citation type="submission" date="2020-04" db="EMBL/GenBank/DDBJ databases">
        <title>Perkinsus chesapeaki whole genome sequence.</title>
        <authorList>
            <person name="Bogema D.R."/>
        </authorList>
    </citation>
    <scope>NUCLEOTIDE SEQUENCE [LARGE SCALE GENOMIC DNA]</scope>
    <source>
        <strain evidence="2">ATCC PRA-425</strain>
    </source>
</reference>
<gene>
    <name evidence="2" type="ORF">FOL47_001339</name>
</gene>
<organism evidence="2 3">
    <name type="scientific">Perkinsus chesapeaki</name>
    <name type="common">Clam parasite</name>
    <name type="synonym">Perkinsus andrewsi</name>
    <dbReference type="NCBI Taxonomy" id="330153"/>
    <lineage>
        <taxon>Eukaryota</taxon>
        <taxon>Sar</taxon>
        <taxon>Alveolata</taxon>
        <taxon>Perkinsozoa</taxon>
        <taxon>Perkinsea</taxon>
        <taxon>Perkinsida</taxon>
        <taxon>Perkinsidae</taxon>
        <taxon>Perkinsus</taxon>
    </lineage>
</organism>
<protein>
    <submittedName>
        <fullName evidence="2">Uncharacterized protein</fullName>
    </submittedName>
</protein>
<keyword evidence="3" id="KW-1185">Reference proteome</keyword>
<dbReference type="InterPro" id="IPR052055">
    <property type="entry name" value="Hepadnavirus_pol/RT"/>
</dbReference>
<dbReference type="PANTHER" id="PTHR33050">
    <property type="entry name" value="REVERSE TRANSCRIPTASE DOMAIN-CONTAINING PROTEIN"/>
    <property type="match status" value="1"/>
</dbReference>
<dbReference type="AlphaFoldDB" id="A0A7J6KUG7"/>
<sequence length="438" mass="48480">MPHKRSRDCKASARRAYRNKKKLKRSEGSINEGLSRETFESGPWRRYWDLALKCWREEKEKVKAAYIDGSGVPEVTSPLSNSCDIDGWRAQPLVKCILETEVVKEAIEKLKLGTSPQDIENIFHKDGACGVDYAWEKIHVDGNNTFGGFTITRMNLGGFVIRVPPRKEEKVVQQITSILESGMVKAETLQSLIGRLLFYTQMCPIYREGLSHLYGLSTVMNKKGLYKVKCSERTADCLTRWLQVVSSNFERVIKAVECGGRSGRQEDLEGLILADASTIALGCIVIRVTGTSEPGAYSRLLIEELKEIEETNVHARTSSNMVSLELTATLMGVLLAKKMGMNPSKMLVLSDSKSGIGALKKGFSAKIGPARLVAVITQIMSDGIQVSDLPNDRAYHIKGLLNVDADKISRDVGYAPPGLKRMYVSVAEVKEVLNGGKF</sequence>
<proteinExistence type="predicted"/>